<evidence type="ECO:0000259" key="2">
    <source>
        <dbReference type="PROSITE" id="PS50125"/>
    </source>
</evidence>
<evidence type="ECO:0000313" key="3">
    <source>
        <dbReference type="EMBL" id="QEN04642.1"/>
    </source>
</evidence>
<keyword evidence="4" id="KW-1185">Reference proteome</keyword>
<reference evidence="3 4" key="1">
    <citation type="submission" date="2019-02" db="EMBL/GenBank/DDBJ databases">
        <authorList>
            <person name="Fomenkov A."/>
            <person name="Dubinina G."/>
            <person name="Grabovich M."/>
            <person name="Vincze T."/>
            <person name="Roberts R.J."/>
        </authorList>
    </citation>
    <scope>NUCLEOTIDE SEQUENCE [LARGE SCALE GENOMIC DNA]</scope>
    <source>
        <strain evidence="3 4">P</strain>
    </source>
</reference>
<dbReference type="PANTHER" id="PTHR43081:SF1">
    <property type="entry name" value="ADENYLATE CYCLASE, TERMINAL-DIFFERENTIATION SPECIFIC"/>
    <property type="match status" value="1"/>
</dbReference>
<dbReference type="InterPro" id="IPR029787">
    <property type="entry name" value="Nucleotide_cyclase"/>
</dbReference>
<dbReference type="InterPro" id="IPR011623">
    <property type="entry name" value="7TMR_DISM_rcpt_extracell_dom1"/>
</dbReference>
<dbReference type="SMART" id="SM00044">
    <property type="entry name" value="CYCc"/>
    <property type="match status" value="1"/>
</dbReference>
<dbReference type="RefSeq" id="WP_149567885.1">
    <property type="nucleotide sequence ID" value="NZ_CP035807.1"/>
</dbReference>
<feature type="domain" description="Guanylate cyclase" evidence="2">
    <location>
        <begin position="427"/>
        <end position="553"/>
    </location>
</feature>
<accession>A0A5C1QEJ4</accession>
<dbReference type="AlphaFoldDB" id="A0A5C1QEJ4"/>
<dbReference type="SUPFAM" id="SSF55073">
    <property type="entry name" value="Nucleotide cyclase"/>
    <property type="match status" value="1"/>
</dbReference>
<evidence type="ECO:0000313" key="4">
    <source>
        <dbReference type="Proteomes" id="UP000323824"/>
    </source>
</evidence>
<feature type="transmembrane region" description="Helical" evidence="1">
    <location>
        <begin position="174"/>
        <end position="196"/>
    </location>
</feature>
<evidence type="ECO:0000256" key="1">
    <source>
        <dbReference type="SAM" id="Phobius"/>
    </source>
</evidence>
<feature type="transmembrane region" description="Helical" evidence="1">
    <location>
        <begin position="241"/>
        <end position="261"/>
    </location>
</feature>
<dbReference type="InterPro" id="IPR050697">
    <property type="entry name" value="Adenylyl/Guanylyl_Cyclase_3/4"/>
</dbReference>
<keyword evidence="1" id="KW-0472">Membrane</keyword>
<dbReference type="Pfam" id="PF00211">
    <property type="entry name" value="Guanylate_cyc"/>
    <property type="match status" value="1"/>
</dbReference>
<proteinExistence type="predicted"/>
<dbReference type="GO" id="GO:0035556">
    <property type="term" value="P:intracellular signal transduction"/>
    <property type="evidence" value="ECO:0007669"/>
    <property type="project" value="InterPro"/>
</dbReference>
<dbReference type="GO" id="GO:0006171">
    <property type="term" value="P:cAMP biosynthetic process"/>
    <property type="evidence" value="ECO:0007669"/>
    <property type="project" value="TreeGrafter"/>
</dbReference>
<organism evidence="3 4">
    <name type="scientific">Thiospirochaeta perfilievii</name>
    <dbReference type="NCBI Taxonomy" id="252967"/>
    <lineage>
        <taxon>Bacteria</taxon>
        <taxon>Pseudomonadati</taxon>
        <taxon>Spirochaetota</taxon>
        <taxon>Spirochaetia</taxon>
        <taxon>Spirochaetales</taxon>
        <taxon>Spirochaetaceae</taxon>
        <taxon>Thiospirochaeta</taxon>
    </lineage>
</organism>
<dbReference type="GO" id="GO:0004016">
    <property type="term" value="F:adenylate cyclase activity"/>
    <property type="evidence" value="ECO:0007669"/>
    <property type="project" value="UniProtKB-ARBA"/>
</dbReference>
<protein>
    <submittedName>
        <fullName evidence="3">Adenylate/guanylate cyclase domain-containing protein</fullName>
    </submittedName>
</protein>
<dbReference type="Gene3D" id="3.30.70.1230">
    <property type="entry name" value="Nucleotide cyclase"/>
    <property type="match status" value="1"/>
</dbReference>
<keyword evidence="1" id="KW-1133">Transmembrane helix</keyword>
<reference evidence="3 4" key="2">
    <citation type="submission" date="2019-09" db="EMBL/GenBank/DDBJ databases">
        <title>Complete Genome Sequence and Methylome Analysis of free living Spirochaetas.</title>
        <authorList>
            <person name="Leshcheva N."/>
            <person name="Mikheeva N."/>
        </authorList>
    </citation>
    <scope>NUCLEOTIDE SEQUENCE [LARGE SCALE GENOMIC DNA]</scope>
    <source>
        <strain evidence="3 4">P</strain>
    </source>
</reference>
<gene>
    <name evidence="3" type="ORF">EW093_07970</name>
</gene>
<dbReference type="Pfam" id="PF07695">
    <property type="entry name" value="7TMR-DISM_7TM"/>
    <property type="match status" value="1"/>
</dbReference>
<dbReference type="KEGG" id="sper:EW093_07970"/>
<feature type="transmembrane region" description="Helical" evidence="1">
    <location>
        <begin position="327"/>
        <end position="346"/>
    </location>
</feature>
<name>A0A5C1QEJ4_9SPIO</name>
<dbReference type="OrthoDB" id="338211at2"/>
<dbReference type="PANTHER" id="PTHR43081">
    <property type="entry name" value="ADENYLATE CYCLASE, TERMINAL-DIFFERENTIATION SPECIFIC-RELATED"/>
    <property type="match status" value="1"/>
</dbReference>
<dbReference type="PROSITE" id="PS50125">
    <property type="entry name" value="GUANYLATE_CYCLASE_2"/>
    <property type="match status" value="1"/>
</dbReference>
<feature type="transmembrane region" description="Helical" evidence="1">
    <location>
        <begin position="203"/>
        <end position="221"/>
    </location>
</feature>
<dbReference type="CDD" id="cd07302">
    <property type="entry name" value="CHD"/>
    <property type="match status" value="1"/>
</dbReference>
<dbReference type="Proteomes" id="UP000323824">
    <property type="component" value="Chromosome"/>
</dbReference>
<keyword evidence="1" id="KW-0812">Transmembrane</keyword>
<feature type="transmembrane region" description="Helical" evidence="1">
    <location>
        <begin position="268"/>
        <end position="289"/>
    </location>
</feature>
<feature type="transmembrane region" description="Helical" evidence="1">
    <location>
        <begin position="295"/>
        <end position="315"/>
    </location>
</feature>
<dbReference type="InterPro" id="IPR001054">
    <property type="entry name" value="A/G_cyclase"/>
</dbReference>
<feature type="transmembrane region" description="Helical" evidence="1">
    <location>
        <begin position="358"/>
        <end position="376"/>
    </location>
</feature>
<sequence>MRLFGIILYSFLVLLCSFSDQVVKDIDWENNTVKINKDLEFFWDRYLSVGEEPPKVSAIVDIPFDWSKNSLYSVWGKGTFRTKIYLDSGINGLAIKMPYNLDSYKLYINGELLISNYYGGDERRYSTKVVKIPNTPILDIILQVANTHDNHGGLASPPVIGLESVLLRDLNRGIIFDAFLFGALILTGLLYCSFYFSKRDEKSSLFFGLFAIVLGIRTTLYGEHTLLMIIPNLSLELEATLGHLTYYFAVPLFMTFIAVNFPFRRSKVVLFSVYFVSGVYSIFAIIFPHKILIELLLYYQIFTLIFAAIATFILVRRALQGNFKAIATLLGFSVLLVTTINDILLAQEVINTIHLTPSGMMFFIITQGVLLSQNLAKTLHRSERLSEKLTALNKSFKRFVPEEFLNILDKPEVIDIRLGDHVQLNMTIMFLDIRDFTSLSERMTPRENFLFINSFLERIGPVIRTNGGFIDKYMGDGIMSLFPSGADTAVKAAMDIFKTLDIYNSHRSKSGYEGIKLGIGINTGSLMLGTIGENERMDGTVISDAVNICSRIESITKEYGLNIAISEDTYSNIFMKKGLFIRYIGKINLKGKKKPVAVYELFNMDNDKSIRSKIEFREEFEEGVELFQKEKYNEAKGMFSKILERCPDDFPCISYLHKIEENIYIPRETIKD</sequence>
<dbReference type="EMBL" id="CP035807">
    <property type="protein sequence ID" value="QEN04642.1"/>
    <property type="molecule type" value="Genomic_DNA"/>
</dbReference>